<dbReference type="RefSeq" id="XP_019018357.1">
    <property type="nucleotide sequence ID" value="XM_019160723.1"/>
</dbReference>
<evidence type="ECO:0000313" key="8">
    <source>
        <dbReference type="Proteomes" id="UP000094455"/>
    </source>
</evidence>
<dbReference type="InterPro" id="IPR002931">
    <property type="entry name" value="Transglutaminase-like"/>
</dbReference>
<reference evidence="7 8" key="1">
    <citation type="journal article" date="2016" name="Proc. Natl. Acad. Sci. U.S.A.">
        <title>Comparative genomics of biotechnologically important yeasts.</title>
        <authorList>
            <person name="Riley R."/>
            <person name="Haridas S."/>
            <person name="Wolfe K.H."/>
            <person name="Lopes M.R."/>
            <person name="Hittinger C.T."/>
            <person name="Goeker M."/>
            <person name="Salamov A.A."/>
            <person name="Wisecaver J.H."/>
            <person name="Long T.M."/>
            <person name="Calvey C.H."/>
            <person name="Aerts A.L."/>
            <person name="Barry K.W."/>
            <person name="Choi C."/>
            <person name="Clum A."/>
            <person name="Coughlan A.Y."/>
            <person name="Deshpande S."/>
            <person name="Douglass A.P."/>
            <person name="Hanson S.J."/>
            <person name="Klenk H.-P."/>
            <person name="LaButti K.M."/>
            <person name="Lapidus A."/>
            <person name="Lindquist E.A."/>
            <person name="Lipzen A.M."/>
            <person name="Meier-Kolthoff J.P."/>
            <person name="Ohm R.A."/>
            <person name="Otillar R.P."/>
            <person name="Pangilinan J.L."/>
            <person name="Peng Y."/>
            <person name="Rokas A."/>
            <person name="Rosa C.A."/>
            <person name="Scheuner C."/>
            <person name="Sibirny A.A."/>
            <person name="Slot J.C."/>
            <person name="Stielow J.B."/>
            <person name="Sun H."/>
            <person name="Kurtzman C.P."/>
            <person name="Blackwell M."/>
            <person name="Grigoriev I.V."/>
            <person name="Jeffries T.W."/>
        </authorList>
    </citation>
    <scope>NUCLEOTIDE SEQUENCE [LARGE SCALE GENOMIC DNA]</scope>
    <source>
        <strain evidence="7 8">NRRL Y-2026</strain>
    </source>
</reference>
<dbReference type="InterPro" id="IPR038765">
    <property type="entry name" value="Papain-like_cys_pep_sf"/>
</dbReference>
<evidence type="ECO:0000256" key="5">
    <source>
        <dbReference type="SAM" id="MobiDB-lite"/>
    </source>
</evidence>
<dbReference type="GO" id="GO:0120125">
    <property type="term" value="C:PNGase complex"/>
    <property type="evidence" value="ECO:0007669"/>
    <property type="project" value="EnsemblFungi"/>
</dbReference>
<protein>
    <recommendedName>
        <fullName evidence="4">Peptide:N-glycanase 1</fullName>
    </recommendedName>
</protein>
<evidence type="ECO:0000256" key="2">
    <source>
        <dbReference type="ARBA" id="ARBA00022723"/>
    </source>
</evidence>
<dbReference type="GO" id="GO:0097466">
    <property type="term" value="P:ubiquitin-dependent glycoprotein ERAD pathway"/>
    <property type="evidence" value="ECO:0007669"/>
    <property type="project" value="EnsemblFungi"/>
</dbReference>
<dbReference type="AlphaFoldDB" id="A0A1E3NM87"/>
<sequence length="355" mass="41403">MELCSTSLTGEQIKNRIYNGRMHLLRKCNSRIRSNQQLLIECRRYPFINQVLELSKLAVPLTDEEKTDAIDAILASGVYERVKEEEQPQATSFSYIDQLVIELLKWFKEEFFVWVNKLGCSHCGNEDQNQIRHMAGCRPYKEEHYRGKASVIERYQCLKCQKIYEFPRYNDIRTLLLTRKGRCGEWNNCFIAILRSLDIDVRYIWNAEDHVWCEYYSEKQKRWIHLDACENAYDQPLLYNTGWGKKMSYVFAVKESYIVDVTDRYLDPKKPEAKLPKNKAPEQYLQAMLTLSNSIKLTSASREIALTDTSRLIGDFRNTAGGYKEMATDSTTKSMKPRQSGGATWTKQRGEAGKK</sequence>
<evidence type="ECO:0000256" key="4">
    <source>
        <dbReference type="ARBA" id="ARBA00032858"/>
    </source>
</evidence>
<dbReference type="PANTHER" id="PTHR12143">
    <property type="entry name" value="PEPTIDE N-GLYCANASE PNGASE -RELATED"/>
    <property type="match status" value="1"/>
</dbReference>
<keyword evidence="8" id="KW-1185">Reference proteome</keyword>
<dbReference type="Pfam" id="PF01841">
    <property type="entry name" value="Transglut_core"/>
    <property type="match status" value="1"/>
</dbReference>
<evidence type="ECO:0000259" key="6">
    <source>
        <dbReference type="SMART" id="SM00460"/>
    </source>
</evidence>
<dbReference type="GO" id="GO:0000224">
    <property type="term" value="F:peptide-N4-(N-acetyl-beta-glucosaminyl)asparagine amidase activity"/>
    <property type="evidence" value="ECO:0007669"/>
    <property type="project" value="EnsemblFungi"/>
</dbReference>
<dbReference type="STRING" id="763406.A0A1E3NM87"/>
<dbReference type="InterPro" id="IPR050883">
    <property type="entry name" value="PNGase"/>
</dbReference>
<proteinExistence type="inferred from homology"/>
<evidence type="ECO:0000256" key="3">
    <source>
        <dbReference type="ARBA" id="ARBA00022833"/>
    </source>
</evidence>
<evidence type="ECO:0000256" key="1">
    <source>
        <dbReference type="ARBA" id="ARBA00009390"/>
    </source>
</evidence>
<organism evidence="7 8">
    <name type="scientific">Pichia membranifaciens NRRL Y-2026</name>
    <dbReference type="NCBI Taxonomy" id="763406"/>
    <lineage>
        <taxon>Eukaryota</taxon>
        <taxon>Fungi</taxon>
        <taxon>Dikarya</taxon>
        <taxon>Ascomycota</taxon>
        <taxon>Saccharomycotina</taxon>
        <taxon>Pichiomycetes</taxon>
        <taxon>Pichiales</taxon>
        <taxon>Pichiaceae</taxon>
        <taxon>Pichia</taxon>
    </lineage>
</organism>
<dbReference type="Gene3D" id="3.10.620.30">
    <property type="match status" value="1"/>
</dbReference>
<feature type="domain" description="Transglutaminase-like" evidence="6">
    <location>
        <begin position="175"/>
        <end position="230"/>
    </location>
</feature>
<dbReference type="Gene3D" id="2.20.25.10">
    <property type="match status" value="1"/>
</dbReference>
<evidence type="ECO:0000313" key="7">
    <source>
        <dbReference type="EMBL" id="ODQ47244.1"/>
    </source>
</evidence>
<dbReference type="SUPFAM" id="SSF54001">
    <property type="entry name" value="Cysteine proteinases"/>
    <property type="match status" value="1"/>
</dbReference>
<dbReference type="OrthoDB" id="409136at2759"/>
<dbReference type="SMART" id="SM00460">
    <property type="entry name" value="TGc"/>
    <property type="match status" value="1"/>
</dbReference>
<dbReference type="EMBL" id="KV454002">
    <property type="protein sequence ID" value="ODQ47244.1"/>
    <property type="molecule type" value="Genomic_DNA"/>
</dbReference>
<dbReference type="PANTHER" id="PTHR12143:SF19">
    <property type="entry name" value="PEPTIDE-N(4)-(N-ACETYL-BETA-GLUCOSAMINYL)ASPARAGINE AMIDASE"/>
    <property type="match status" value="1"/>
</dbReference>
<feature type="region of interest" description="Disordered" evidence="5">
    <location>
        <begin position="324"/>
        <end position="355"/>
    </location>
</feature>
<dbReference type="GO" id="GO:0006515">
    <property type="term" value="P:protein quality control for misfolded or incompletely synthesized proteins"/>
    <property type="evidence" value="ECO:0007669"/>
    <property type="project" value="EnsemblFungi"/>
</dbReference>
<dbReference type="Proteomes" id="UP000094455">
    <property type="component" value="Unassembled WGS sequence"/>
</dbReference>
<dbReference type="GeneID" id="30177410"/>
<keyword evidence="2" id="KW-0479">Metal-binding</keyword>
<dbReference type="GO" id="GO:0005634">
    <property type="term" value="C:nucleus"/>
    <property type="evidence" value="ECO:0007669"/>
    <property type="project" value="EnsemblFungi"/>
</dbReference>
<gene>
    <name evidence="7" type="ORF">PICMEDRAFT_15226</name>
</gene>
<keyword evidence="3" id="KW-0862">Zinc</keyword>
<name>A0A1E3NM87_9ASCO</name>
<dbReference type="GO" id="GO:0005829">
    <property type="term" value="C:cytosol"/>
    <property type="evidence" value="ECO:0007669"/>
    <property type="project" value="EnsemblFungi"/>
</dbReference>
<dbReference type="GO" id="GO:0046872">
    <property type="term" value="F:metal ion binding"/>
    <property type="evidence" value="ECO:0007669"/>
    <property type="project" value="UniProtKB-KW"/>
</dbReference>
<comment type="similarity">
    <text evidence="1">Belongs to the transglutaminase-like superfamily. PNGase family.</text>
</comment>
<accession>A0A1E3NM87</accession>